<evidence type="ECO:0000313" key="3">
    <source>
        <dbReference type="Proteomes" id="UP000026962"/>
    </source>
</evidence>
<accession>A0A0E0M940</accession>
<sequence>MALWKVLLMVIALICALHTTSGGRPSWDIPLLVPPLTGAQDAPKAPSATLQVQPHHNYTVSYKF</sequence>
<keyword evidence="1" id="KW-0732">Signal</keyword>
<name>A0A0E0M940_ORYPU</name>
<reference evidence="2" key="2">
    <citation type="submission" date="2018-05" db="EMBL/GenBank/DDBJ databases">
        <title>OpunRS2 (Oryza punctata Reference Sequence Version 2).</title>
        <authorList>
            <person name="Zhang J."/>
            <person name="Kudrna D."/>
            <person name="Lee S."/>
            <person name="Talag J."/>
            <person name="Welchert J."/>
            <person name="Wing R.A."/>
        </authorList>
    </citation>
    <scope>NUCLEOTIDE SEQUENCE [LARGE SCALE GENOMIC DNA]</scope>
</reference>
<feature type="chain" id="PRO_5002367554" evidence="1">
    <location>
        <begin position="23"/>
        <end position="64"/>
    </location>
</feature>
<dbReference type="AlphaFoldDB" id="A0A0E0M940"/>
<dbReference type="Gramene" id="OPUNC10G12600.3">
    <property type="protein sequence ID" value="OPUNC10G12600.3"/>
    <property type="gene ID" value="OPUNC10G12600"/>
</dbReference>
<proteinExistence type="predicted"/>
<dbReference type="EnsemblPlants" id="OPUNC10G12600.3">
    <property type="protein sequence ID" value="OPUNC10G12600.3"/>
    <property type="gene ID" value="OPUNC10G12600"/>
</dbReference>
<evidence type="ECO:0000313" key="2">
    <source>
        <dbReference type="EnsemblPlants" id="OPUNC10G12600.3"/>
    </source>
</evidence>
<protein>
    <submittedName>
        <fullName evidence="2">Uncharacterized protein</fullName>
    </submittedName>
</protein>
<organism evidence="2">
    <name type="scientific">Oryza punctata</name>
    <name type="common">Red rice</name>
    <dbReference type="NCBI Taxonomy" id="4537"/>
    <lineage>
        <taxon>Eukaryota</taxon>
        <taxon>Viridiplantae</taxon>
        <taxon>Streptophyta</taxon>
        <taxon>Embryophyta</taxon>
        <taxon>Tracheophyta</taxon>
        <taxon>Spermatophyta</taxon>
        <taxon>Magnoliopsida</taxon>
        <taxon>Liliopsida</taxon>
        <taxon>Poales</taxon>
        <taxon>Poaceae</taxon>
        <taxon>BOP clade</taxon>
        <taxon>Oryzoideae</taxon>
        <taxon>Oryzeae</taxon>
        <taxon>Oryzinae</taxon>
        <taxon>Oryza</taxon>
    </lineage>
</organism>
<dbReference type="Proteomes" id="UP000026962">
    <property type="component" value="Chromosome 10"/>
</dbReference>
<dbReference type="HOGENOM" id="CLU_2871575_0_0_1"/>
<reference evidence="2" key="1">
    <citation type="submission" date="2015-04" db="UniProtKB">
        <authorList>
            <consortium name="EnsemblPlants"/>
        </authorList>
    </citation>
    <scope>IDENTIFICATION</scope>
</reference>
<feature type="signal peptide" evidence="1">
    <location>
        <begin position="1"/>
        <end position="22"/>
    </location>
</feature>
<evidence type="ECO:0000256" key="1">
    <source>
        <dbReference type="SAM" id="SignalP"/>
    </source>
</evidence>
<keyword evidence="3" id="KW-1185">Reference proteome</keyword>